<comment type="similarity">
    <text evidence="2">Belongs to the RecX family.</text>
</comment>
<dbReference type="RefSeq" id="WP_142936047.1">
    <property type="nucleotide sequence ID" value="NZ_FXTM01000022.1"/>
</dbReference>
<dbReference type="InterPro" id="IPR053925">
    <property type="entry name" value="RecX_HTH_3rd"/>
</dbReference>
<dbReference type="OrthoDB" id="14251at2"/>
<reference evidence="6 7" key="1">
    <citation type="submission" date="2017-05" db="EMBL/GenBank/DDBJ databases">
        <authorList>
            <person name="Varghese N."/>
            <person name="Submissions S."/>
        </authorList>
    </citation>
    <scope>NUCLEOTIDE SEQUENCE [LARGE SCALE GENOMIC DNA]</scope>
    <source>
        <strain evidence="6 7">DSM 16304</strain>
    </source>
</reference>
<comment type="subcellular location">
    <subcellularLocation>
        <location evidence="1">Cytoplasm</location>
    </subcellularLocation>
</comment>
<proteinExistence type="inferred from homology"/>
<sequence length="150" mass="18119">MEKKFKGALSYAISLLSKRDYSVKELLRKVKVKFPDLKEEELKLLEEELLENKFLDEKRAVVNYFLSKIERGWGKRKIKGNLLKLGFPEELIDEVFLTVPFDYSFIVQELGKRYELENRKERERAKRFLLQRGFSFQEIHEILRMIKERD</sequence>
<evidence type="ECO:0000313" key="7">
    <source>
        <dbReference type="Proteomes" id="UP000317315"/>
    </source>
</evidence>
<feature type="domain" description="RecX third three-helical" evidence="5">
    <location>
        <begin position="115"/>
        <end position="143"/>
    </location>
</feature>
<evidence type="ECO:0000256" key="3">
    <source>
        <dbReference type="ARBA" id="ARBA00018111"/>
    </source>
</evidence>
<dbReference type="InterPro" id="IPR003783">
    <property type="entry name" value="Regulatory_RecX"/>
</dbReference>
<gene>
    <name evidence="6" type="ORF">SAMN06269117_12221</name>
</gene>
<dbReference type="GO" id="GO:0006282">
    <property type="term" value="P:regulation of DNA repair"/>
    <property type="evidence" value="ECO:0007669"/>
    <property type="project" value="InterPro"/>
</dbReference>
<name>A0A521DKU6_9BACT</name>
<dbReference type="InterPro" id="IPR036388">
    <property type="entry name" value="WH-like_DNA-bd_sf"/>
</dbReference>
<dbReference type="GO" id="GO:0005737">
    <property type="term" value="C:cytoplasm"/>
    <property type="evidence" value="ECO:0007669"/>
    <property type="project" value="UniProtKB-SubCell"/>
</dbReference>
<dbReference type="EMBL" id="FXTM01000022">
    <property type="protein sequence ID" value="SMO72327.1"/>
    <property type="molecule type" value="Genomic_DNA"/>
</dbReference>
<dbReference type="AlphaFoldDB" id="A0A521DKU6"/>
<evidence type="ECO:0000256" key="4">
    <source>
        <dbReference type="ARBA" id="ARBA00022490"/>
    </source>
</evidence>
<evidence type="ECO:0000313" key="6">
    <source>
        <dbReference type="EMBL" id="SMO72327.1"/>
    </source>
</evidence>
<dbReference type="PANTHER" id="PTHR33602:SF1">
    <property type="entry name" value="REGULATORY PROTEIN RECX FAMILY PROTEIN"/>
    <property type="match status" value="1"/>
</dbReference>
<keyword evidence="4" id="KW-0963">Cytoplasm</keyword>
<dbReference type="Proteomes" id="UP000317315">
    <property type="component" value="Unassembled WGS sequence"/>
</dbReference>
<evidence type="ECO:0000256" key="1">
    <source>
        <dbReference type="ARBA" id="ARBA00004496"/>
    </source>
</evidence>
<dbReference type="PANTHER" id="PTHR33602">
    <property type="entry name" value="REGULATORY PROTEIN RECX FAMILY PROTEIN"/>
    <property type="match status" value="1"/>
</dbReference>
<accession>A0A521DKU6</accession>
<dbReference type="Gene3D" id="1.10.10.10">
    <property type="entry name" value="Winged helix-like DNA-binding domain superfamily/Winged helix DNA-binding domain"/>
    <property type="match status" value="2"/>
</dbReference>
<evidence type="ECO:0000259" key="5">
    <source>
        <dbReference type="Pfam" id="PF21981"/>
    </source>
</evidence>
<dbReference type="Pfam" id="PF21981">
    <property type="entry name" value="RecX_HTH3"/>
    <property type="match status" value="1"/>
</dbReference>
<keyword evidence="7" id="KW-1185">Reference proteome</keyword>
<organism evidence="6 7">
    <name type="scientific">Balnearium lithotrophicum</name>
    <dbReference type="NCBI Taxonomy" id="223788"/>
    <lineage>
        <taxon>Bacteria</taxon>
        <taxon>Pseudomonadati</taxon>
        <taxon>Aquificota</taxon>
        <taxon>Aquificia</taxon>
        <taxon>Desulfurobacteriales</taxon>
        <taxon>Desulfurobacteriaceae</taxon>
        <taxon>Balnearium</taxon>
    </lineage>
</organism>
<evidence type="ECO:0000256" key="2">
    <source>
        <dbReference type="ARBA" id="ARBA00009695"/>
    </source>
</evidence>
<protein>
    <recommendedName>
        <fullName evidence="3">Regulatory protein RecX</fullName>
    </recommendedName>
</protein>